<keyword evidence="5 7" id="KW-0648">Protein biosynthesis</keyword>
<dbReference type="Pfam" id="PF01336">
    <property type="entry name" value="tRNA_anti-codon"/>
    <property type="match status" value="1"/>
</dbReference>
<comment type="similarity">
    <text evidence="1 7">Belongs to the class-II aminoacyl-tRNA synthetase family. Type 1 subfamily.</text>
</comment>
<comment type="function">
    <text evidence="7">Catalyzes the attachment of L-aspartate to tRNA(Asp) in a two-step reaction: L-aspartate is first activated by ATP to form Asp-AMP and then transferred to the acceptor end of tRNA(Asp).</text>
</comment>
<dbReference type="PANTHER" id="PTHR22594">
    <property type="entry name" value="ASPARTYL/LYSYL-TRNA SYNTHETASE"/>
    <property type="match status" value="1"/>
</dbReference>
<proteinExistence type="inferred from homology"/>
<feature type="binding site" evidence="7">
    <location>
        <position position="499"/>
    </location>
    <ligand>
        <name>L-aspartate</name>
        <dbReference type="ChEBI" id="CHEBI:29991"/>
    </ligand>
</feature>
<dbReference type="InterPro" id="IPR004524">
    <property type="entry name" value="Asp-tRNA-ligase_1"/>
</dbReference>
<dbReference type="PANTHER" id="PTHR22594:SF5">
    <property type="entry name" value="ASPARTATE--TRNA LIGASE, MITOCHONDRIAL"/>
    <property type="match status" value="1"/>
</dbReference>
<dbReference type="InterPro" id="IPR004364">
    <property type="entry name" value="Aa-tRNA-synt_II"/>
</dbReference>
<dbReference type="InterPro" id="IPR045864">
    <property type="entry name" value="aa-tRNA-synth_II/BPL/LPL"/>
</dbReference>
<keyword evidence="3 7" id="KW-0547">Nucleotide-binding</keyword>
<dbReference type="AlphaFoldDB" id="A0A8J7CBT4"/>
<evidence type="ECO:0000256" key="6">
    <source>
        <dbReference type="ARBA" id="ARBA00023146"/>
    </source>
</evidence>
<feature type="binding site" evidence="7">
    <location>
        <position position="458"/>
    </location>
    <ligand>
        <name>L-aspartate</name>
        <dbReference type="ChEBI" id="CHEBI:29991"/>
    </ligand>
</feature>
<dbReference type="NCBIfam" id="TIGR00459">
    <property type="entry name" value="aspS_bact"/>
    <property type="match status" value="1"/>
</dbReference>
<keyword evidence="2 7" id="KW-0436">Ligase</keyword>
<dbReference type="SUPFAM" id="SSF55681">
    <property type="entry name" value="Class II aaRS and biotin synthetases"/>
    <property type="match status" value="1"/>
</dbReference>
<comment type="caution">
    <text evidence="7">Lacks conserved residue(s) required for the propagation of feature annotation.</text>
</comment>
<dbReference type="Gene3D" id="3.30.930.10">
    <property type="entry name" value="Bira Bifunctional Protein, Domain 2"/>
    <property type="match status" value="1"/>
</dbReference>
<feature type="binding site" evidence="7">
    <location>
        <position position="184"/>
    </location>
    <ligand>
        <name>L-aspartate</name>
        <dbReference type="ChEBI" id="CHEBI:29991"/>
    </ligand>
</feature>
<feature type="binding site" evidence="7">
    <location>
        <position position="239"/>
    </location>
    <ligand>
        <name>ATP</name>
        <dbReference type="ChEBI" id="CHEBI:30616"/>
    </ligand>
</feature>
<evidence type="ECO:0000256" key="2">
    <source>
        <dbReference type="ARBA" id="ARBA00022598"/>
    </source>
</evidence>
<dbReference type="Proteomes" id="UP000648239">
    <property type="component" value="Unassembled WGS sequence"/>
</dbReference>
<protein>
    <recommendedName>
        <fullName evidence="7">Aspartate--tRNA ligase</fullName>
        <ecNumber evidence="7">6.1.1.12</ecNumber>
    </recommendedName>
    <alternativeName>
        <fullName evidence="7">Aspartyl-tRNA synthetase</fullName>
        <shortName evidence="7">AspRS</shortName>
    </alternativeName>
</protein>
<evidence type="ECO:0000256" key="1">
    <source>
        <dbReference type="ARBA" id="ARBA00006303"/>
    </source>
</evidence>
<reference evidence="9 10" key="1">
    <citation type="submission" date="2020-08" db="EMBL/GenBank/DDBJ databases">
        <title>Acidobacteriota in marine sediments use diverse sulfur dissimilation pathways.</title>
        <authorList>
            <person name="Wasmund K."/>
        </authorList>
    </citation>
    <scope>NUCLEOTIDE SEQUENCE [LARGE SCALE GENOMIC DNA]</scope>
    <source>
        <strain evidence="9">MAG AM4</strain>
    </source>
</reference>
<dbReference type="SUPFAM" id="SSF55261">
    <property type="entry name" value="GAD domain-like"/>
    <property type="match status" value="1"/>
</dbReference>
<dbReference type="InterPro" id="IPR006195">
    <property type="entry name" value="aa-tRNA-synth_II"/>
</dbReference>
<feature type="binding site" evidence="7">
    <location>
        <begin position="230"/>
        <end position="232"/>
    </location>
    <ligand>
        <name>ATP</name>
        <dbReference type="ChEBI" id="CHEBI:30616"/>
    </ligand>
</feature>
<comment type="subcellular location">
    <subcellularLocation>
        <location evidence="7">Cytoplasm</location>
    </subcellularLocation>
</comment>
<dbReference type="InterPro" id="IPR004115">
    <property type="entry name" value="GAD-like_sf"/>
</dbReference>
<dbReference type="GO" id="GO:0004815">
    <property type="term" value="F:aspartate-tRNA ligase activity"/>
    <property type="evidence" value="ECO:0007669"/>
    <property type="project" value="UniProtKB-UniRule"/>
</dbReference>
<dbReference type="CDD" id="cd04317">
    <property type="entry name" value="EcAspRS_like_N"/>
    <property type="match status" value="1"/>
</dbReference>
<dbReference type="GO" id="GO:0005737">
    <property type="term" value="C:cytoplasm"/>
    <property type="evidence" value="ECO:0007669"/>
    <property type="project" value="UniProtKB-SubCell"/>
</dbReference>
<feature type="binding site" evidence="7">
    <location>
        <position position="230"/>
    </location>
    <ligand>
        <name>L-aspartate</name>
        <dbReference type="ChEBI" id="CHEBI:29991"/>
    </ligand>
</feature>
<dbReference type="PROSITE" id="PS50862">
    <property type="entry name" value="AA_TRNA_LIGASE_II"/>
    <property type="match status" value="1"/>
</dbReference>
<evidence type="ECO:0000256" key="5">
    <source>
        <dbReference type="ARBA" id="ARBA00022917"/>
    </source>
</evidence>
<accession>A0A8J7CBT4</accession>
<dbReference type="GO" id="GO:0006422">
    <property type="term" value="P:aspartyl-tRNA aminoacylation"/>
    <property type="evidence" value="ECO:0007669"/>
    <property type="project" value="UniProtKB-UniRule"/>
</dbReference>
<feature type="binding site" evidence="7">
    <location>
        <position position="492"/>
    </location>
    <ligand>
        <name>ATP</name>
        <dbReference type="ChEBI" id="CHEBI:30616"/>
    </ligand>
</feature>
<evidence type="ECO:0000256" key="4">
    <source>
        <dbReference type="ARBA" id="ARBA00022840"/>
    </source>
</evidence>
<dbReference type="Gene3D" id="3.30.1360.30">
    <property type="entry name" value="GAD-like domain"/>
    <property type="match status" value="1"/>
</dbReference>
<dbReference type="InterPro" id="IPR029351">
    <property type="entry name" value="GAD_dom"/>
</dbReference>
<name>A0A8J7CBT4_9BACT</name>
<dbReference type="EMBL" id="JACXWD010000002">
    <property type="protein sequence ID" value="MBD3866657.1"/>
    <property type="molecule type" value="Genomic_DNA"/>
</dbReference>
<dbReference type="Pfam" id="PF02938">
    <property type="entry name" value="GAD"/>
    <property type="match status" value="1"/>
</dbReference>
<dbReference type="Gene3D" id="2.40.50.140">
    <property type="entry name" value="Nucleic acid-binding proteins"/>
    <property type="match status" value="1"/>
</dbReference>
<dbReference type="GO" id="GO:0003676">
    <property type="term" value="F:nucleic acid binding"/>
    <property type="evidence" value="ECO:0007669"/>
    <property type="project" value="InterPro"/>
</dbReference>
<dbReference type="InterPro" id="IPR012340">
    <property type="entry name" value="NA-bd_OB-fold"/>
</dbReference>
<dbReference type="InterPro" id="IPR004365">
    <property type="entry name" value="NA-bd_OB_tRNA"/>
</dbReference>
<dbReference type="InterPro" id="IPR002312">
    <property type="entry name" value="Asp/Asn-tRNA-synth_IIb"/>
</dbReference>
<feature type="region of interest" description="Aspartate" evidence="7">
    <location>
        <begin position="208"/>
        <end position="211"/>
    </location>
</feature>
<evidence type="ECO:0000256" key="7">
    <source>
        <dbReference type="HAMAP-Rule" id="MF_00044"/>
    </source>
</evidence>
<dbReference type="GO" id="GO:0005524">
    <property type="term" value="F:ATP binding"/>
    <property type="evidence" value="ECO:0007669"/>
    <property type="project" value="UniProtKB-UniRule"/>
</dbReference>
<evidence type="ECO:0000256" key="3">
    <source>
        <dbReference type="ARBA" id="ARBA00022741"/>
    </source>
</evidence>
<dbReference type="SUPFAM" id="SSF50249">
    <property type="entry name" value="Nucleic acid-binding proteins"/>
    <property type="match status" value="1"/>
</dbReference>
<keyword evidence="7" id="KW-0963">Cytoplasm</keyword>
<feature type="domain" description="Aminoacyl-transfer RNA synthetases class-II family profile" evidence="8">
    <location>
        <begin position="151"/>
        <end position="565"/>
    </location>
</feature>
<dbReference type="HAMAP" id="MF_00044">
    <property type="entry name" value="Asp_tRNA_synth_type1"/>
    <property type="match status" value="1"/>
</dbReference>
<dbReference type="PRINTS" id="PR01042">
    <property type="entry name" value="TRNASYNTHASP"/>
</dbReference>
<keyword evidence="6 7" id="KW-0030">Aminoacyl-tRNA synthetase</keyword>
<dbReference type="EC" id="6.1.1.12" evidence="7"/>
<dbReference type="InterPro" id="IPR047090">
    <property type="entry name" value="AspRS_core"/>
</dbReference>
<sequence>MNSSATPQLLHRTARCGELTPADAEARREVILTGWVHHRRDLGQLIFVEIRDFSGTVQAVFDPSHALEAHALAETLRSEFVVGLKGRVVQRESVNPKHPTGSIEIRVDLLEILNPAGQLPFLIDEDVESNEELRLRYRYLDLRRPRLQQVLRTRHRLSAATRKAMDDLGFNEIETPILTKSTPEGARDYLVPSRIQEGGFYALPQSPQLFKQLLMVAGFEKYYQFARCFRDEDLRADRQPEFTQIDVEMSFATPEDVYEVVESIVAGMFREIGVTIELPLPRMAYAESMDRFGVDRPDTRFGLELKDLGAAAEGTGFRVFDGALEKDDGTVRGIAVPGAGDASRKVLDRWTDWAKSAGAGGLVWIKIADDGKISSPALKVLGEDGCRAAAAAAGAGNGDAALVVADSRSVCNRVLGVLRLKVAEERELIPEGKWNLLWIEKFPLFEWDEKDQRWYSMHHPFTAPRGEDLPKLADSPGEVLSDAYDIVLNGTEIGGGSIRIHNQEIQSQVFDALSISKEEADSKFGFLLRALASGAPPHGGIALGFDRICAMLTGSESIRDVIAFPKTTRAACLMTGSPSKVDSAQLRELHIDLAPGTKE</sequence>
<dbReference type="NCBIfam" id="NF001750">
    <property type="entry name" value="PRK00476.1"/>
    <property type="match status" value="1"/>
</dbReference>
<dbReference type="InterPro" id="IPR047089">
    <property type="entry name" value="Asp-tRNA-ligase_1_N"/>
</dbReference>
<evidence type="ECO:0000259" key="8">
    <source>
        <dbReference type="PROSITE" id="PS50862"/>
    </source>
</evidence>
<comment type="catalytic activity">
    <reaction evidence="7">
        <text>tRNA(Asp) + L-aspartate + ATP = L-aspartyl-tRNA(Asp) + AMP + diphosphate</text>
        <dbReference type="Rhea" id="RHEA:19649"/>
        <dbReference type="Rhea" id="RHEA-COMP:9660"/>
        <dbReference type="Rhea" id="RHEA-COMP:9678"/>
        <dbReference type="ChEBI" id="CHEBI:29991"/>
        <dbReference type="ChEBI" id="CHEBI:30616"/>
        <dbReference type="ChEBI" id="CHEBI:33019"/>
        <dbReference type="ChEBI" id="CHEBI:78442"/>
        <dbReference type="ChEBI" id="CHEBI:78516"/>
        <dbReference type="ChEBI" id="CHEBI:456215"/>
        <dbReference type="EC" id="6.1.1.12"/>
    </reaction>
</comment>
<evidence type="ECO:0000313" key="10">
    <source>
        <dbReference type="Proteomes" id="UP000648239"/>
    </source>
</evidence>
<feature type="binding site" evidence="7">
    <location>
        <begin position="544"/>
        <end position="547"/>
    </location>
    <ligand>
        <name>ATP</name>
        <dbReference type="ChEBI" id="CHEBI:30616"/>
    </ligand>
</feature>
<gene>
    <name evidence="7 9" type="primary">aspS</name>
    <name evidence="9" type="ORF">IFK94_00890</name>
</gene>
<dbReference type="Pfam" id="PF00152">
    <property type="entry name" value="tRNA-synt_2"/>
    <property type="match status" value="1"/>
</dbReference>
<organism evidence="9 10">
    <name type="scientific">Candidatus Polarisedimenticola svalbardensis</name>
    <dbReference type="NCBI Taxonomy" id="2886004"/>
    <lineage>
        <taxon>Bacteria</taxon>
        <taxon>Pseudomonadati</taxon>
        <taxon>Acidobacteriota</taxon>
        <taxon>Candidatus Polarisedimenticolia</taxon>
        <taxon>Candidatus Polarisedimenticolales</taxon>
        <taxon>Candidatus Polarisedimenticolaceae</taxon>
        <taxon>Candidatus Polarisedimenticola</taxon>
    </lineage>
</organism>
<comment type="subunit">
    <text evidence="7">Homodimer.</text>
</comment>
<evidence type="ECO:0000313" key="9">
    <source>
        <dbReference type="EMBL" id="MBD3866657.1"/>
    </source>
</evidence>
<comment type="caution">
    <text evidence="9">The sequence shown here is derived from an EMBL/GenBank/DDBJ whole genome shotgun (WGS) entry which is preliminary data.</text>
</comment>
<dbReference type="CDD" id="cd00777">
    <property type="entry name" value="AspRS_core"/>
    <property type="match status" value="1"/>
</dbReference>
<keyword evidence="4 7" id="KW-0067">ATP-binding</keyword>